<protein>
    <submittedName>
        <fullName evidence="2">Uncharacterized protein</fullName>
    </submittedName>
</protein>
<name>A0A8S1EXV0_9PELO</name>
<dbReference type="AlphaFoldDB" id="A0A8S1EXV0"/>
<accession>A0A8S1EXV0</accession>
<sequence>MLRNLGIRVTRPAFFMDMKEEFCNENNHNFEKSLLIQPPFMKDDSNCSLPDSVNYSMNDMGFNTQNDEISQRYDAIAKNSHLTIPISLAVDGFRPFNHNRNEITPIYVRLEGVGRKSKEKVDSVILAALITGPNSLNHTNCDIIMSRLINELDEIRFEPIRIDNNNEIYYIDFQPAKIYCDLKAARLMYTLPNWQKLEGCALCTITGLEWYFIKISYPQTAGEITTRALMIPSTQEFDYPEEYLYDESIDQPQRSNVSQTPQRSHHTAAHPYSPMIRATNPVQRYRAHNQSVPERQPQQNHQMVGRQPAQAHSFGQLDSRPPAQAHSFGQLVDRQPAQAHSFSQLVSRPPAQAYSFGSIQLSKAEYDYCRTIDTNKSCFANIRHAFNRNEFDHGIAGCVLHVYLTQKKLSKAAYDVGSMIY</sequence>
<comment type="caution">
    <text evidence="2">The sequence shown here is derived from an EMBL/GenBank/DDBJ whole genome shotgun (WGS) entry which is preliminary data.</text>
</comment>
<organism evidence="2 3">
    <name type="scientific">Caenorhabditis bovis</name>
    <dbReference type="NCBI Taxonomy" id="2654633"/>
    <lineage>
        <taxon>Eukaryota</taxon>
        <taxon>Metazoa</taxon>
        <taxon>Ecdysozoa</taxon>
        <taxon>Nematoda</taxon>
        <taxon>Chromadorea</taxon>
        <taxon>Rhabditida</taxon>
        <taxon>Rhabditina</taxon>
        <taxon>Rhabditomorpha</taxon>
        <taxon>Rhabditoidea</taxon>
        <taxon>Rhabditidae</taxon>
        <taxon>Peloderinae</taxon>
        <taxon>Caenorhabditis</taxon>
    </lineage>
</organism>
<proteinExistence type="predicted"/>
<feature type="region of interest" description="Disordered" evidence="1">
    <location>
        <begin position="251"/>
        <end position="271"/>
    </location>
</feature>
<dbReference type="Proteomes" id="UP000494206">
    <property type="component" value="Unassembled WGS sequence"/>
</dbReference>
<evidence type="ECO:0000256" key="1">
    <source>
        <dbReference type="SAM" id="MobiDB-lite"/>
    </source>
</evidence>
<dbReference type="EMBL" id="CADEPM010000003">
    <property type="protein sequence ID" value="CAB3402853.1"/>
    <property type="molecule type" value="Genomic_DNA"/>
</dbReference>
<reference evidence="2 3" key="1">
    <citation type="submission" date="2020-04" db="EMBL/GenBank/DDBJ databases">
        <authorList>
            <person name="Laetsch R D."/>
            <person name="Stevens L."/>
            <person name="Kumar S."/>
            <person name="Blaxter L. M."/>
        </authorList>
    </citation>
    <scope>NUCLEOTIDE SEQUENCE [LARGE SCALE GENOMIC DNA]</scope>
</reference>
<evidence type="ECO:0000313" key="3">
    <source>
        <dbReference type="Proteomes" id="UP000494206"/>
    </source>
</evidence>
<evidence type="ECO:0000313" key="2">
    <source>
        <dbReference type="EMBL" id="CAB3402853.1"/>
    </source>
</evidence>
<gene>
    <name evidence="2" type="ORF">CBOVIS_LOCUS5409</name>
</gene>
<keyword evidence="3" id="KW-1185">Reference proteome</keyword>
<feature type="compositionally biased region" description="Polar residues" evidence="1">
    <location>
        <begin position="251"/>
        <end position="262"/>
    </location>
</feature>